<name>A0A9W2ZLS7_BIOGL</name>
<reference evidence="3 4" key="1">
    <citation type="submission" date="2025-04" db="UniProtKB">
        <authorList>
            <consortium name="RefSeq"/>
        </authorList>
    </citation>
    <scope>IDENTIFICATION</scope>
</reference>
<dbReference type="KEGG" id="bgt:106060950"/>
<evidence type="ECO:0000313" key="3">
    <source>
        <dbReference type="RefSeq" id="XP_013074439.2"/>
    </source>
</evidence>
<dbReference type="RefSeq" id="XP_055875870.1">
    <property type="nucleotide sequence ID" value="XM_056019895.1"/>
</dbReference>
<accession>A0A9W2ZLS7</accession>
<protein>
    <submittedName>
        <fullName evidence="3 4">Uncharacterized protein LOC106060950 isoform X1</fullName>
    </submittedName>
</protein>
<dbReference type="GeneID" id="106060950"/>
<dbReference type="InterPro" id="IPR001073">
    <property type="entry name" value="C1q_dom"/>
</dbReference>
<proteinExistence type="predicted"/>
<dbReference type="Proteomes" id="UP001165740">
    <property type="component" value="Chromosome 1"/>
</dbReference>
<dbReference type="Pfam" id="PF00386">
    <property type="entry name" value="C1q"/>
    <property type="match status" value="1"/>
</dbReference>
<dbReference type="SUPFAM" id="SSF49842">
    <property type="entry name" value="TNF-like"/>
    <property type="match status" value="1"/>
</dbReference>
<keyword evidence="2" id="KW-1185">Reference proteome</keyword>
<dbReference type="AlphaFoldDB" id="A0A9W2ZLS7"/>
<evidence type="ECO:0000259" key="1">
    <source>
        <dbReference type="Pfam" id="PF00386"/>
    </source>
</evidence>
<dbReference type="Gene3D" id="2.60.120.40">
    <property type="match status" value="1"/>
</dbReference>
<dbReference type="OrthoDB" id="6126785at2759"/>
<gene>
    <name evidence="3 4" type="primary">LOC106060950</name>
</gene>
<evidence type="ECO:0000313" key="2">
    <source>
        <dbReference type="Proteomes" id="UP001165740"/>
    </source>
</evidence>
<organism evidence="2 4">
    <name type="scientific">Biomphalaria glabrata</name>
    <name type="common">Bloodfluke planorb</name>
    <name type="synonym">Freshwater snail</name>
    <dbReference type="NCBI Taxonomy" id="6526"/>
    <lineage>
        <taxon>Eukaryota</taxon>
        <taxon>Metazoa</taxon>
        <taxon>Spiralia</taxon>
        <taxon>Lophotrochozoa</taxon>
        <taxon>Mollusca</taxon>
        <taxon>Gastropoda</taxon>
        <taxon>Heterobranchia</taxon>
        <taxon>Euthyneura</taxon>
        <taxon>Panpulmonata</taxon>
        <taxon>Hygrophila</taxon>
        <taxon>Lymnaeoidea</taxon>
        <taxon>Planorbidae</taxon>
        <taxon>Biomphalaria</taxon>
    </lineage>
</organism>
<dbReference type="RefSeq" id="XP_013074439.2">
    <property type="nucleotide sequence ID" value="XM_013218985.2"/>
</dbReference>
<sequence>MSLMVCARMRPAKQIKVIRSQLEILGDFKDQVDDLLRCICTVLQVGEYWLEERDNKTFTDIYQFLTNQTAECISKCSSIPYGSEDDCQAADTTEPCDTPVMIPILKDDKEPSHILLRIESMENSVTANCKRIKTLNQKFKEREKNTKENFAKAQEKTERKFAEKYEKIMEEFHAASSFMLNLKKQTESLSQQISERAITDSQQEEKERNIFVEFDEMKAEISRTTEELTHLRSLNEKLSNKVIGNEKRICDLCISFENETLLKSELSSAQNTVKIDKEMEGKCNDQLKDIEDKPHSANAFTLDMQSMTCQVQELQKNFCLTTQMIDPLKQDVSDISTVVTKLKASLDSLVDEQGKKLSDHEDKVYGQFVQMSQEIKDLHQHVGFYVDVDSKKTMNLRATRNLTCFDHELFNEGKHFNLRTGIFVVPCSGLYLCSLILEIDQDNDIEFNIHVKPKFEKETIKGITHLKNKDTIASVAFPIDLNKEDKMYIRPIKDCFNLNISHTSYFACVLIKKFFRVETLHK</sequence>
<feature type="domain" description="C1q" evidence="1">
    <location>
        <begin position="390"/>
        <end position="507"/>
    </location>
</feature>
<evidence type="ECO:0000313" key="4">
    <source>
        <dbReference type="RefSeq" id="XP_055875870.1"/>
    </source>
</evidence>
<dbReference type="InterPro" id="IPR008983">
    <property type="entry name" value="Tumour_necrosis_fac-like_dom"/>
</dbReference>